<dbReference type="EMBL" id="JADNRY010000231">
    <property type="protein sequence ID" value="KAF9060694.1"/>
    <property type="molecule type" value="Genomic_DNA"/>
</dbReference>
<protein>
    <submittedName>
        <fullName evidence="1">Uncharacterized protein</fullName>
    </submittedName>
</protein>
<dbReference type="AlphaFoldDB" id="A0A9P5TZW1"/>
<dbReference type="Proteomes" id="UP000772434">
    <property type="component" value="Unassembled WGS sequence"/>
</dbReference>
<gene>
    <name evidence="1" type="ORF">BDP27DRAFT_401725</name>
</gene>
<sequence>MTGLHFPIPAPRYNSSSRITVPLQRLSQIRLVFTARTEDDASRELIVKFEYGRYRIDAHKAAAQADLAPALLSYNPDLLGGCGWVVMKMLEDDFTPYDGFDRFFKPCVDTIKEALSEINLVSFMGIFMIRAVPPAFLRLCQRRRRSLGMPVYRF</sequence>
<evidence type="ECO:0000313" key="1">
    <source>
        <dbReference type="EMBL" id="KAF9060694.1"/>
    </source>
</evidence>
<comment type="caution">
    <text evidence="1">The sequence shown here is derived from an EMBL/GenBank/DDBJ whole genome shotgun (WGS) entry which is preliminary data.</text>
</comment>
<evidence type="ECO:0000313" key="2">
    <source>
        <dbReference type="Proteomes" id="UP000772434"/>
    </source>
</evidence>
<proteinExistence type="predicted"/>
<name>A0A9P5TZW1_9AGAR</name>
<organism evidence="1 2">
    <name type="scientific">Rhodocollybia butyracea</name>
    <dbReference type="NCBI Taxonomy" id="206335"/>
    <lineage>
        <taxon>Eukaryota</taxon>
        <taxon>Fungi</taxon>
        <taxon>Dikarya</taxon>
        <taxon>Basidiomycota</taxon>
        <taxon>Agaricomycotina</taxon>
        <taxon>Agaricomycetes</taxon>
        <taxon>Agaricomycetidae</taxon>
        <taxon>Agaricales</taxon>
        <taxon>Marasmiineae</taxon>
        <taxon>Omphalotaceae</taxon>
        <taxon>Rhodocollybia</taxon>
    </lineage>
</organism>
<keyword evidence="2" id="KW-1185">Reference proteome</keyword>
<reference evidence="1" key="1">
    <citation type="submission" date="2020-11" db="EMBL/GenBank/DDBJ databases">
        <authorList>
            <consortium name="DOE Joint Genome Institute"/>
            <person name="Ahrendt S."/>
            <person name="Riley R."/>
            <person name="Andreopoulos W."/>
            <person name="Labutti K."/>
            <person name="Pangilinan J."/>
            <person name="Ruiz-Duenas F.J."/>
            <person name="Barrasa J.M."/>
            <person name="Sanchez-Garcia M."/>
            <person name="Camarero S."/>
            <person name="Miyauchi S."/>
            <person name="Serrano A."/>
            <person name="Linde D."/>
            <person name="Babiker R."/>
            <person name="Drula E."/>
            <person name="Ayuso-Fernandez I."/>
            <person name="Pacheco R."/>
            <person name="Padilla G."/>
            <person name="Ferreira P."/>
            <person name="Barriuso J."/>
            <person name="Kellner H."/>
            <person name="Castanera R."/>
            <person name="Alfaro M."/>
            <person name="Ramirez L."/>
            <person name="Pisabarro A.G."/>
            <person name="Kuo A."/>
            <person name="Tritt A."/>
            <person name="Lipzen A."/>
            <person name="He G."/>
            <person name="Yan M."/>
            <person name="Ng V."/>
            <person name="Cullen D."/>
            <person name="Martin F."/>
            <person name="Rosso M.-N."/>
            <person name="Henrissat B."/>
            <person name="Hibbett D."/>
            <person name="Martinez A.T."/>
            <person name="Grigoriev I.V."/>
        </authorList>
    </citation>
    <scope>NUCLEOTIDE SEQUENCE</scope>
    <source>
        <strain evidence="1">AH 40177</strain>
    </source>
</reference>
<accession>A0A9P5TZW1</accession>